<protein>
    <recommendedName>
        <fullName evidence="4">PGG domain-containing protein</fullName>
    </recommendedName>
</protein>
<proteinExistence type="predicted"/>
<dbReference type="AlphaFoldDB" id="A5BD38"/>
<evidence type="ECO:0000259" key="4">
    <source>
        <dbReference type="Pfam" id="PF13962"/>
    </source>
</evidence>
<dbReference type="SMART" id="SM00248">
    <property type="entry name" value="ANK"/>
    <property type="match status" value="4"/>
</dbReference>
<evidence type="ECO:0000256" key="3">
    <source>
        <dbReference type="SAM" id="Phobius"/>
    </source>
</evidence>
<gene>
    <name evidence="5" type="ORF">VITISV_043369</name>
</gene>
<feature type="domain" description="PGG" evidence="4">
    <location>
        <begin position="499"/>
        <end position="543"/>
    </location>
</feature>
<dbReference type="EMBL" id="AM455076">
    <property type="protein sequence ID" value="CAN67778.1"/>
    <property type="molecule type" value="Genomic_DNA"/>
</dbReference>
<reference evidence="5" key="1">
    <citation type="journal article" date="2007" name="PLoS ONE">
        <title>The first genome sequence of an elite grapevine cultivar (Pinot noir Vitis vinifera L.): coping with a highly heterozygous genome.</title>
        <authorList>
            <person name="Velasco R."/>
            <person name="Zharkikh A."/>
            <person name="Troggio M."/>
            <person name="Cartwright D.A."/>
            <person name="Cestaro A."/>
            <person name="Pruss D."/>
            <person name="Pindo M."/>
            <person name="FitzGerald L.M."/>
            <person name="Vezzulli S."/>
            <person name="Reid J."/>
            <person name="Malacarne G."/>
            <person name="Iliev D."/>
            <person name="Coppola G."/>
            <person name="Wardell B."/>
            <person name="Micheletti D."/>
            <person name="Macalma T."/>
            <person name="Facci M."/>
            <person name="Mitchell J.T."/>
            <person name="Perazzolli M."/>
            <person name="Eldredge G."/>
            <person name="Gatto P."/>
            <person name="Oyzerski R."/>
            <person name="Moretto M."/>
            <person name="Gutin N."/>
            <person name="Stefanini M."/>
            <person name="Chen Y."/>
            <person name="Segala C."/>
            <person name="Davenport C."/>
            <person name="Dematte L."/>
            <person name="Mraz A."/>
            <person name="Battilana J."/>
            <person name="Stormo K."/>
            <person name="Costa F."/>
            <person name="Tao Q."/>
            <person name="Si-Ammour A."/>
            <person name="Harkins T."/>
            <person name="Lackey A."/>
            <person name="Perbost C."/>
            <person name="Taillon B."/>
            <person name="Stella A."/>
            <person name="Solovyev V."/>
            <person name="Fawcett J.A."/>
            <person name="Sterck L."/>
            <person name="Vandepoele K."/>
            <person name="Grando S.M."/>
            <person name="Toppo S."/>
            <person name="Moser C."/>
            <person name="Lanchbury J."/>
            <person name="Bogden R."/>
            <person name="Skolnick M."/>
            <person name="Sgaramella V."/>
            <person name="Bhatnagar S.K."/>
            <person name="Fontana P."/>
            <person name="Gutin A."/>
            <person name="Van de Peer Y."/>
            <person name="Salamini F."/>
            <person name="Viola R."/>
        </authorList>
    </citation>
    <scope>NUCLEOTIDE SEQUENCE</scope>
</reference>
<keyword evidence="3" id="KW-1133">Transmembrane helix</keyword>
<feature type="region of interest" description="Disordered" evidence="2">
    <location>
        <begin position="1"/>
        <end position="37"/>
    </location>
</feature>
<dbReference type="PROSITE" id="PS50297">
    <property type="entry name" value="ANK_REP_REGION"/>
    <property type="match status" value="1"/>
</dbReference>
<sequence>MALNAKRKTNNGSERQNETRALNAKWKTSNGSERQNETRALNAKWKMDDDSECQTESTTLNAKLKHDSERQMKNVMALKAKQKTDNGSERPTETMALNAKPKTNNGSERQNETRALNAKWKVSNGSKRQNETRTLNAKWKMDDGSECQTESTALNAKLKVIFSSVVASWYFDIDPQRNFLLTSTKHVKATLNSEIILGVASLGFLFGAKWLIPLIPTLTQVESIRVVAEDAGEVQITNQAAAEDGSRTHSTFMDPKLYVAAADGAIHVLQQCVDIHAQLTPKKNTVLHVAAQFGQAGCVNRILELASASSLLQQPNEKGDTPLHLAAREGHLTVVKNLIHAAKKLGEEDTERGAAADWKEYPDFTYGANTEGNTPLYIAAEWGFGDLIQMILDNCSSPAHSGFKGRATLHAAVLLNDQDCCEKVDDEDNNVLHLIMPKKGIFATSGLSNIRWLRVTMLTWILDTLVRLPKNKHHLSIRSSGSLKIKEDSDNKEREEISEMKKTLKSHTIVATLIATVTFVAGFTLPGGYIQNESNDQGMTVLSLPTNGT</sequence>
<dbReference type="PANTHER" id="PTHR24121">
    <property type="entry name" value="NO MECHANORECEPTOR POTENTIAL C, ISOFORM D-RELATED"/>
    <property type="match status" value="1"/>
</dbReference>
<dbReference type="PANTHER" id="PTHR24121:SF22">
    <property type="entry name" value="PROTEIN ACCELERATED CELL DEATH 6-LIKE"/>
    <property type="match status" value="1"/>
</dbReference>
<dbReference type="InterPro" id="IPR002110">
    <property type="entry name" value="Ankyrin_rpt"/>
</dbReference>
<dbReference type="SUPFAM" id="SSF48403">
    <property type="entry name" value="Ankyrin repeat"/>
    <property type="match status" value="1"/>
</dbReference>
<evidence type="ECO:0000256" key="1">
    <source>
        <dbReference type="PROSITE-ProRule" id="PRU00023"/>
    </source>
</evidence>
<evidence type="ECO:0000313" key="5">
    <source>
        <dbReference type="EMBL" id="CAN67778.1"/>
    </source>
</evidence>
<keyword evidence="3" id="KW-0812">Transmembrane</keyword>
<dbReference type="ExpressionAtlas" id="A5BD38">
    <property type="expression patterns" value="baseline and differential"/>
</dbReference>
<dbReference type="Pfam" id="PF13962">
    <property type="entry name" value="PGG"/>
    <property type="match status" value="1"/>
</dbReference>
<dbReference type="PROSITE" id="PS50088">
    <property type="entry name" value="ANK_REPEAT"/>
    <property type="match status" value="1"/>
</dbReference>
<dbReference type="Gene3D" id="1.25.40.20">
    <property type="entry name" value="Ankyrin repeat-containing domain"/>
    <property type="match status" value="1"/>
</dbReference>
<dbReference type="Pfam" id="PF12796">
    <property type="entry name" value="Ank_2"/>
    <property type="match status" value="1"/>
</dbReference>
<dbReference type="InterPro" id="IPR036770">
    <property type="entry name" value="Ankyrin_rpt-contain_sf"/>
</dbReference>
<accession>A5BD38</accession>
<name>A5BD38_VITVI</name>
<dbReference type="InterPro" id="IPR026961">
    <property type="entry name" value="PGG_dom"/>
</dbReference>
<keyword evidence="3" id="KW-0472">Membrane</keyword>
<keyword evidence="1" id="KW-0040">ANK repeat</keyword>
<evidence type="ECO:0000256" key="2">
    <source>
        <dbReference type="SAM" id="MobiDB-lite"/>
    </source>
</evidence>
<feature type="repeat" description="ANK" evidence="1">
    <location>
        <begin position="318"/>
        <end position="350"/>
    </location>
</feature>
<feature type="transmembrane region" description="Helical" evidence="3">
    <location>
        <begin position="509"/>
        <end position="530"/>
    </location>
</feature>
<organism evidence="5">
    <name type="scientific">Vitis vinifera</name>
    <name type="common">Grape</name>
    <dbReference type="NCBI Taxonomy" id="29760"/>
    <lineage>
        <taxon>Eukaryota</taxon>
        <taxon>Viridiplantae</taxon>
        <taxon>Streptophyta</taxon>
        <taxon>Embryophyta</taxon>
        <taxon>Tracheophyta</taxon>
        <taxon>Spermatophyta</taxon>
        <taxon>Magnoliopsida</taxon>
        <taxon>eudicotyledons</taxon>
        <taxon>Gunneridae</taxon>
        <taxon>Pentapetalae</taxon>
        <taxon>rosids</taxon>
        <taxon>Vitales</taxon>
        <taxon>Vitaceae</taxon>
        <taxon>Viteae</taxon>
        <taxon>Vitis</taxon>
    </lineage>
</organism>